<dbReference type="Pfam" id="PF02771">
    <property type="entry name" value="Acyl-CoA_dh_N"/>
    <property type="match status" value="1"/>
</dbReference>
<dbReference type="PROSITE" id="PS00072">
    <property type="entry name" value="ACYL_COA_DH_1"/>
    <property type="match status" value="1"/>
</dbReference>
<evidence type="ECO:0000256" key="4">
    <source>
        <dbReference type="ARBA" id="ARBA00022679"/>
    </source>
</evidence>
<comment type="similarity">
    <text evidence="2">Belongs to the acyl-CoA dehydrogenase family.</text>
</comment>
<dbReference type="InterPro" id="IPR044855">
    <property type="entry name" value="CoA-Trfase_III_dom3_sf"/>
</dbReference>
<dbReference type="InterPro" id="IPR036250">
    <property type="entry name" value="AcylCo_DH-like_C"/>
</dbReference>
<feature type="domain" description="Acyl-CoA dehydrogenase/oxidase N-terminal" evidence="11">
    <location>
        <begin position="407"/>
        <end position="518"/>
    </location>
</feature>
<name>A0A248TP40_9BACI</name>
<dbReference type="SUPFAM" id="SSF89796">
    <property type="entry name" value="CoA-transferase family III (CaiB/BaiF)"/>
    <property type="match status" value="1"/>
</dbReference>
<feature type="domain" description="Acyl-CoA oxidase/dehydrogenase middle" evidence="10">
    <location>
        <begin position="523"/>
        <end position="618"/>
    </location>
</feature>
<dbReference type="PANTHER" id="PTHR48207">
    <property type="entry name" value="SUCCINATE--HYDROXYMETHYLGLUTARATE COA-TRANSFERASE"/>
    <property type="match status" value="1"/>
</dbReference>
<proteinExistence type="inferred from homology"/>
<dbReference type="Pfam" id="PF02770">
    <property type="entry name" value="Acyl-CoA_dh_M"/>
    <property type="match status" value="1"/>
</dbReference>
<keyword evidence="13" id="KW-1185">Reference proteome</keyword>
<keyword evidence="3" id="KW-0285">Flavoprotein</keyword>
<dbReference type="Gene3D" id="1.20.140.10">
    <property type="entry name" value="Butyryl-CoA Dehydrogenase, subunit A, domain 3"/>
    <property type="match status" value="1"/>
</dbReference>
<dbReference type="KEGG" id="bko:CKF48_22875"/>
<gene>
    <name evidence="12" type="ORF">CKF48_22875</name>
</gene>
<sequence>MGLALEGVKIIDLSRVLAGPFCTMILGDLGAEVIKIEHHQNGDETRFWGPPFVEGESAYYLCANRNKESMTLNLKAEEGKEVFRQLVKDADIVVQNFKTGTLDKWGLGYEQLNEWNSKIILASITGFGQSGPYKDLPGYDYIIQAMSGLMNITGEEAGSPMKVGVAISDVITGLYTCIGILSALQHRQHTGEGQEIDIALLDCQISALVNVASNYLVGQTEPKRLGNRHPNIAPYQVFTVADGEMVIAVGNDQQFARFCNILELAELINDKRYATNRSRVENRSSLIPILQRELLKNSKQNWKRLFDEHAIPNGPIHTISEMFNDPQVLAREMVIEGNHPHIPSLKLTGSPLKLSKSPVKVRHHPPLYGEQTAEILQRVGYTRAEIKEMKKKSSDIGGIMMMNFELTEEQESVKKLVRRFVDNEIMPNIQEWDRKQHFEPRILERLSELQLMGVCIPEQYGGAGMDYNTLAIVCEELERGDTAYRTAVSVHTGLNSMTLLQWGTEEQKQKYLVPQAKGVKIGAFGLTEPNAGSDVAAMNSTAKKDGDYYILNGSKTWISLCDVADHFLVFAKTDHDAAHKGITAFIVERTFAGVETKAIKGKLGIRAGNTGEVFLSDVKVPVANRLGEEGEGFKIAMSALDNGRFTVAAGAVGLIAASLEASVKYCHERKTFGKEIGKHQLVQQMIAKMTANLEISRLLVFKAGSLKNAGKRNTKETSLAKWIACDAAFEAANDAVQVHGAYGYSDEYPVERYLRNSKAPVIYEGTREIHTVMQGEYALGYREDKPLRNPLPSWPFEEEEVAIQQR</sequence>
<dbReference type="FunFam" id="2.40.110.10:FF:000001">
    <property type="entry name" value="Acyl-CoA dehydrogenase, mitochondrial"/>
    <property type="match status" value="1"/>
</dbReference>
<dbReference type="Gene3D" id="2.40.110.10">
    <property type="entry name" value="Butyryl-CoA Dehydrogenase, subunit A, domain 2"/>
    <property type="match status" value="1"/>
</dbReference>
<dbReference type="SUPFAM" id="SSF47203">
    <property type="entry name" value="Acyl-CoA dehydrogenase C-terminal domain-like"/>
    <property type="match status" value="1"/>
</dbReference>
<dbReference type="GO" id="GO:0050660">
    <property type="term" value="F:flavin adenine dinucleotide binding"/>
    <property type="evidence" value="ECO:0007669"/>
    <property type="project" value="InterPro"/>
</dbReference>
<evidence type="ECO:0000259" key="11">
    <source>
        <dbReference type="Pfam" id="PF02771"/>
    </source>
</evidence>
<dbReference type="Gene3D" id="3.30.1540.10">
    <property type="entry name" value="formyl-coa transferase, domain 3"/>
    <property type="match status" value="1"/>
</dbReference>
<feature type="domain" description="Acyl-CoA dehydrogenase/oxidase C-terminal" evidence="9">
    <location>
        <begin position="630"/>
        <end position="771"/>
    </location>
</feature>
<evidence type="ECO:0000256" key="7">
    <source>
        <dbReference type="ARBA" id="ARBA00052546"/>
    </source>
</evidence>
<dbReference type="InterPro" id="IPR003673">
    <property type="entry name" value="CoA-Trfase_fam_III"/>
</dbReference>
<evidence type="ECO:0000256" key="6">
    <source>
        <dbReference type="ARBA" id="ARBA00023002"/>
    </source>
</evidence>
<dbReference type="GO" id="GO:0008410">
    <property type="term" value="F:CoA-transferase activity"/>
    <property type="evidence" value="ECO:0007669"/>
    <property type="project" value="TreeGrafter"/>
</dbReference>
<keyword evidence="6" id="KW-0560">Oxidoreductase</keyword>
<evidence type="ECO:0000313" key="12">
    <source>
        <dbReference type="EMBL" id="ASV69905.1"/>
    </source>
</evidence>
<evidence type="ECO:0000313" key="13">
    <source>
        <dbReference type="Proteomes" id="UP000215137"/>
    </source>
</evidence>
<comment type="cofactor">
    <cofactor evidence="1">
        <name>FAD</name>
        <dbReference type="ChEBI" id="CHEBI:57692"/>
    </cofactor>
</comment>
<dbReference type="InterPro" id="IPR046373">
    <property type="entry name" value="Acyl-CoA_Oxase/DH_mid-dom_sf"/>
</dbReference>
<accession>A0A248TP40</accession>
<dbReference type="Pfam" id="PF00441">
    <property type="entry name" value="Acyl-CoA_dh_1"/>
    <property type="match status" value="1"/>
</dbReference>
<evidence type="ECO:0000256" key="8">
    <source>
        <dbReference type="ARBA" id="ARBA00067585"/>
    </source>
</evidence>
<dbReference type="FunFam" id="1.20.140.10:FF:000011">
    <property type="entry name" value="Medium-chain specific acyl-CoA dehydrogenase, mitochondrial"/>
    <property type="match status" value="1"/>
</dbReference>
<dbReference type="InterPro" id="IPR009100">
    <property type="entry name" value="AcylCoA_DH/oxidase_NM_dom_sf"/>
</dbReference>
<dbReference type="InterPro" id="IPR013786">
    <property type="entry name" value="AcylCoA_DH/ox_N"/>
</dbReference>
<dbReference type="FunFam" id="1.10.540.10:FF:000002">
    <property type="entry name" value="Acyl-CoA dehydrogenase FadE19"/>
    <property type="match status" value="1"/>
</dbReference>
<dbReference type="InterPro" id="IPR006089">
    <property type="entry name" value="Acyl-CoA_DH_CS"/>
</dbReference>
<dbReference type="Pfam" id="PF02515">
    <property type="entry name" value="CoA_transf_3"/>
    <property type="match status" value="1"/>
</dbReference>
<evidence type="ECO:0000256" key="5">
    <source>
        <dbReference type="ARBA" id="ARBA00022827"/>
    </source>
</evidence>
<evidence type="ECO:0000259" key="9">
    <source>
        <dbReference type="Pfam" id="PF00441"/>
    </source>
</evidence>
<dbReference type="InterPro" id="IPR050483">
    <property type="entry name" value="CoA-transferase_III_domain"/>
</dbReference>
<dbReference type="Proteomes" id="UP000215137">
    <property type="component" value="Chromosome"/>
</dbReference>
<evidence type="ECO:0000256" key="2">
    <source>
        <dbReference type="ARBA" id="ARBA00009347"/>
    </source>
</evidence>
<dbReference type="Gene3D" id="1.10.540.10">
    <property type="entry name" value="Acyl-CoA dehydrogenase/oxidase, N-terminal domain"/>
    <property type="match status" value="1"/>
</dbReference>
<dbReference type="PANTHER" id="PTHR48207:SF3">
    <property type="entry name" value="SUCCINATE--HYDROXYMETHYLGLUTARATE COA-TRANSFERASE"/>
    <property type="match status" value="1"/>
</dbReference>
<dbReference type="EMBL" id="CP022983">
    <property type="protein sequence ID" value="ASV69905.1"/>
    <property type="molecule type" value="Genomic_DNA"/>
</dbReference>
<evidence type="ECO:0000259" key="10">
    <source>
        <dbReference type="Pfam" id="PF02770"/>
    </source>
</evidence>
<organism evidence="12 13">
    <name type="scientific">Cytobacillus kochii</name>
    <dbReference type="NCBI Taxonomy" id="859143"/>
    <lineage>
        <taxon>Bacteria</taxon>
        <taxon>Bacillati</taxon>
        <taxon>Bacillota</taxon>
        <taxon>Bacilli</taxon>
        <taxon>Bacillales</taxon>
        <taxon>Bacillaceae</taxon>
        <taxon>Cytobacillus</taxon>
    </lineage>
</organism>
<dbReference type="SUPFAM" id="SSF56645">
    <property type="entry name" value="Acyl-CoA dehydrogenase NM domain-like"/>
    <property type="match status" value="1"/>
</dbReference>
<dbReference type="GO" id="GO:0003995">
    <property type="term" value="F:acyl-CoA dehydrogenase activity"/>
    <property type="evidence" value="ECO:0007669"/>
    <property type="project" value="InterPro"/>
</dbReference>
<dbReference type="InterPro" id="IPR023606">
    <property type="entry name" value="CoA-Trfase_III_dom_1_sf"/>
</dbReference>
<dbReference type="OrthoDB" id="9802447at2"/>
<keyword evidence="5" id="KW-0274">FAD</keyword>
<dbReference type="InterPro" id="IPR009075">
    <property type="entry name" value="AcylCo_DH/oxidase_C"/>
</dbReference>
<evidence type="ECO:0000256" key="3">
    <source>
        <dbReference type="ARBA" id="ARBA00022630"/>
    </source>
</evidence>
<reference evidence="12 13" key="1">
    <citation type="submission" date="2017-08" db="EMBL/GenBank/DDBJ databases">
        <title>Complete Genome Sequence of Bacillus kochii Oregon-R-modENCODE STRAIN BDGP4, isolated from Drosophila melanogaster gut.</title>
        <authorList>
            <person name="Wan K.H."/>
            <person name="Yu C."/>
            <person name="Park S."/>
            <person name="Hammonds A.S."/>
            <person name="Booth B.W."/>
            <person name="Celniker S.E."/>
        </authorList>
    </citation>
    <scope>NUCLEOTIDE SEQUENCE [LARGE SCALE GENOMIC DNA]</scope>
    <source>
        <strain evidence="12 13">BDGP4</strain>
    </source>
</reference>
<keyword evidence="4" id="KW-0808">Transferase</keyword>
<dbReference type="AlphaFoldDB" id="A0A248TP40"/>
<comment type="catalytic activity">
    <reaction evidence="7">
        <text>a 2,3-saturated acyl-CoA + A = a 2,3-dehydroacyl-CoA + AH2</text>
        <dbReference type="Rhea" id="RHEA:48608"/>
        <dbReference type="ChEBI" id="CHEBI:13193"/>
        <dbReference type="ChEBI" id="CHEBI:17499"/>
        <dbReference type="ChEBI" id="CHEBI:60015"/>
        <dbReference type="ChEBI" id="CHEBI:65111"/>
    </reaction>
</comment>
<protein>
    <recommendedName>
        <fullName evidence="8">Acyl-CoA dehydrogenase</fullName>
    </recommendedName>
</protein>
<dbReference type="InterPro" id="IPR006091">
    <property type="entry name" value="Acyl-CoA_Oxase/DH_mid-dom"/>
</dbReference>
<dbReference type="Gene3D" id="3.40.50.10540">
    <property type="entry name" value="Crotonobetainyl-coa:carnitine coa-transferase, domain 1"/>
    <property type="match status" value="1"/>
</dbReference>
<dbReference type="InterPro" id="IPR037069">
    <property type="entry name" value="AcylCoA_DH/ox_N_sf"/>
</dbReference>
<evidence type="ECO:0000256" key="1">
    <source>
        <dbReference type="ARBA" id="ARBA00001974"/>
    </source>
</evidence>